<dbReference type="PANTHER" id="PTHR43798">
    <property type="entry name" value="MONOACYLGLYCEROL LIPASE"/>
    <property type="match status" value="1"/>
</dbReference>
<dbReference type="GO" id="GO:0004301">
    <property type="term" value="F:epoxide hydrolase activity"/>
    <property type="evidence" value="ECO:0007669"/>
    <property type="project" value="UniProtKB-EC"/>
</dbReference>
<dbReference type="EC" id="3.3.2.10" evidence="2"/>
<dbReference type="InterPro" id="IPR000073">
    <property type="entry name" value="AB_hydrolase_1"/>
</dbReference>
<reference evidence="2 3" key="1">
    <citation type="submission" date="2018-03" db="EMBL/GenBank/DDBJ databases">
        <authorList>
            <person name="Keele B.F."/>
        </authorList>
    </citation>
    <scope>NUCLEOTIDE SEQUENCE [LARGE SCALE GENOMIC DNA]</scope>
    <source>
        <strain evidence="2 3">CECT 8504</strain>
    </source>
</reference>
<keyword evidence="3" id="KW-1185">Reference proteome</keyword>
<dbReference type="InterPro" id="IPR000639">
    <property type="entry name" value="Epox_hydrolase-like"/>
</dbReference>
<dbReference type="Pfam" id="PF00561">
    <property type="entry name" value="Abhydrolase_1"/>
    <property type="match status" value="1"/>
</dbReference>
<protein>
    <submittedName>
        <fullName evidence="2">Epoxide hydrolase B</fullName>
        <ecNumber evidence="2">3.3.2.10</ecNumber>
    </submittedName>
</protein>
<evidence type="ECO:0000313" key="2">
    <source>
        <dbReference type="EMBL" id="SPJ23578.1"/>
    </source>
</evidence>
<dbReference type="SUPFAM" id="SSF53474">
    <property type="entry name" value="alpha/beta-Hydrolases"/>
    <property type="match status" value="1"/>
</dbReference>
<dbReference type="Gene3D" id="3.40.50.1820">
    <property type="entry name" value="alpha/beta hydrolase"/>
    <property type="match status" value="1"/>
</dbReference>
<evidence type="ECO:0000313" key="3">
    <source>
        <dbReference type="Proteomes" id="UP000244912"/>
    </source>
</evidence>
<dbReference type="Proteomes" id="UP000244912">
    <property type="component" value="Unassembled WGS sequence"/>
</dbReference>
<name>A0A2R8BTW6_9RHOB</name>
<dbReference type="InterPro" id="IPR029058">
    <property type="entry name" value="AB_hydrolase_fold"/>
</dbReference>
<feature type="domain" description="AB hydrolase-1" evidence="1">
    <location>
        <begin position="22"/>
        <end position="270"/>
    </location>
</feature>
<keyword evidence="2" id="KW-0378">Hydrolase</keyword>
<sequence>MKTVRAGVLDIAYLDHGPENGPPVVLLHGFPYDVRAYDAAVTQLAEAGLRCLVPWLRGYGPTRFADVGTMRAGQQGALAADLQAFMDALGIERAILGGYDWGGRAACIVAALWPDRCAGLVSAGVGYNIQNIPGAANPLPAAQEARYWYQHLFNTPRGPSVLSQARRDIARQCWTMWSPDWAFDTATFEASAPAFDNPDFVDVVIHSYRHRYSGVPGDPAYDAIEDALERQPAISVPAVVLLGASDAVTPPGPEDTTRAKFTGPYERQILPYVGHNVPQEAPKAFAKAVLSLN</sequence>
<dbReference type="InterPro" id="IPR050266">
    <property type="entry name" value="AB_hydrolase_sf"/>
</dbReference>
<accession>A0A2R8BTW6</accession>
<gene>
    <name evidence="2" type="ORF">PAA8504_01390</name>
</gene>
<organism evidence="2 3">
    <name type="scientific">Palleronia abyssalis</name>
    <dbReference type="NCBI Taxonomy" id="1501240"/>
    <lineage>
        <taxon>Bacteria</taxon>
        <taxon>Pseudomonadati</taxon>
        <taxon>Pseudomonadota</taxon>
        <taxon>Alphaproteobacteria</taxon>
        <taxon>Rhodobacterales</taxon>
        <taxon>Roseobacteraceae</taxon>
        <taxon>Palleronia</taxon>
    </lineage>
</organism>
<dbReference type="AlphaFoldDB" id="A0A2R8BTW6"/>
<dbReference type="OrthoDB" id="9804723at2"/>
<dbReference type="PRINTS" id="PR00412">
    <property type="entry name" value="EPOXHYDRLASE"/>
</dbReference>
<proteinExistence type="predicted"/>
<dbReference type="RefSeq" id="WP_108893395.1">
    <property type="nucleotide sequence ID" value="NZ_ONZF01000002.1"/>
</dbReference>
<evidence type="ECO:0000259" key="1">
    <source>
        <dbReference type="Pfam" id="PF00561"/>
    </source>
</evidence>
<dbReference type="EMBL" id="ONZF01000002">
    <property type="protein sequence ID" value="SPJ23578.1"/>
    <property type="molecule type" value="Genomic_DNA"/>
</dbReference>